<protein>
    <submittedName>
        <fullName evidence="12">SET and MYND domain-containing protein 4</fullName>
    </submittedName>
</protein>
<dbReference type="Proteomes" id="UP001652582">
    <property type="component" value="Chromosome 19"/>
</dbReference>
<dbReference type="InterPro" id="IPR011990">
    <property type="entry name" value="TPR-like_helical_dom_sf"/>
</dbReference>
<evidence type="ECO:0000256" key="1">
    <source>
        <dbReference type="ARBA" id="ARBA00022603"/>
    </source>
</evidence>
<dbReference type="Gene3D" id="1.25.40.10">
    <property type="entry name" value="Tetratricopeptide repeat domain"/>
    <property type="match status" value="1"/>
</dbReference>
<keyword evidence="4" id="KW-0479">Metal-binding</keyword>
<dbReference type="InterPro" id="IPR001214">
    <property type="entry name" value="SET_dom"/>
</dbReference>
<dbReference type="InterPro" id="IPR019734">
    <property type="entry name" value="TPR_rpt"/>
</dbReference>
<dbReference type="PROSITE" id="PS50865">
    <property type="entry name" value="ZF_MYND_2"/>
    <property type="match status" value="1"/>
</dbReference>
<keyword evidence="5 7" id="KW-0863">Zinc-finger</keyword>
<evidence type="ECO:0000256" key="8">
    <source>
        <dbReference type="PROSITE-ProRule" id="PRU00339"/>
    </source>
</evidence>
<evidence type="ECO:0000256" key="2">
    <source>
        <dbReference type="ARBA" id="ARBA00022679"/>
    </source>
</evidence>
<evidence type="ECO:0000256" key="3">
    <source>
        <dbReference type="ARBA" id="ARBA00022691"/>
    </source>
</evidence>
<dbReference type="PANTHER" id="PTHR46165">
    <property type="entry name" value="SET AND MYND DOMAIN-CONTAINING PROTEIN 4"/>
    <property type="match status" value="1"/>
</dbReference>
<dbReference type="PANTHER" id="PTHR46165:SF6">
    <property type="entry name" value="SET AND MYND DOMAIN-CONTAINING PROTEIN 4-LIKE PROTEIN"/>
    <property type="match status" value="1"/>
</dbReference>
<keyword evidence="1" id="KW-0489">Methyltransferase</keyword>
<evidence type="ECO:0000259" key="9">
    <source>
        <dbReference type="PROSITE" id="PS50280"/>
    </source>
</evidence>
<dbReference type="PROSITE" id="PS50005">
    <property type="entry name" value="TPR"/>
    <property type="match status" value="1"/>
</dbReference>
<dbReference type="InterPro" id="IPR052097">
    <property type="entry name" value="SET-MYND_domain_protein"/>
</dbReference>
<accession>A0ABM3LWH5</accession>
<dbReference type="Gene3D" id="1.10.220.160">
    <property type="match status" value="1"/>
</dbReference>
<feature type="domain" description="MYND-type" evidence="10">
    <location>
        <begin position="227"/>
        <end position="266"/>
    </location>
</feature>
<evidence type="ECO:0000313" key="12">
    <source>
        <dbReference type="RefSeq" id="XP_052743404.1"/>
    </source>
</evidence>
<feature type="repeat" description="TPR" evidence="8">
    <location>
        <begin position="61"/>
        <end position="94"/>
    </location>
</feature>
<dbReference type="Pfam" id="PF00856">
    <property type="entry name" value="SET"/>
    <property type="match status" value="1"/>
</dbReference>
<feature type="domain" description="SET" evidence="9">
    <location>
        <begin position="326"/>
        <end position="460"/>
    </location>
</feature>
<dbReference type="PROSITE" id="PS01360">
    <property type="entry name" value="ZF_MYND_1"/>
    <property type="match status" value="1"/>
</dbReference>
<dbReference type="InterPro" id="IPR046341">
    <property type="entry name" value="SET_dom_sf"/>
</dbReference>
<evidence type="ECO:0000256" key="7">
    <source>
        <dbReference type="PROSITE-ProRule" id="PRU00134"/>
    </source>
</evidence>
<name>A0ABM3LWH5_BICAN</name>
<evidence type="ECO:0000256" key="4">
    <source>
        <dbReference type="ARBA" id="ARBA00022723"/>
    </source>
</evidence>
<keyword evidence="2" id="KW-0808">Transferase</keyword>
<keyword evidence="3" id="KW-0949">S-adenosyl-L-methionine</keyword>
<dbReference type="GeneID" id="112054646"/>
<dbReference type="InterPro" id="IPR002893">
    <property type="entry name" value="Znf_MYND"/>
</dbReference>
<proteinExistence type="predicted"/>
<organism evidence="11 12">
    <name type="scientific">Bicyclus anynana</name>
    <name type="common">Squinting bush brown butterfly</name>
    <dbReference type="NCBI Taxonomy" id="110368"/>
    <lineage>
        <taxon>Eukaryota</taxon>
        <taxon>Metazoa</taxon>
        <taxon>Ecdysozoa</taxon>
        <taxon>Arthropoda</taxon>
        <taxon>Hexapoda</taxon>
        <taxon>Insecta</taxon>
        <taxon>Pterygota</taxon>
        <taxon>Neoptera</taxon>
        <taxon>Endopterygota</taxon>
        <taxon>Lepidoptera</taxon>
        <taxon>Glossata</taxon>
        <taxon>Ditrysia</taxon>
        <taxon>Papilionoidea</taxon>
        <taxon>Nymphalidae</taxon>
        <taxon>Satyrinae</taxon>
        <taxon>Satyrini</taxon>
        <taxon>Mycalesina</taxon>
        <taxon>Bicyclus</taxon>
    </lineage>
</organism>
<sequence>MFETLQYLQELVKKSGTDDKIYDGMAKDDLSEMVMPVLNIYKYTIALPATLEFIHKSDSKSTSFRNLGNDFYKRGYYQKALASYNQALLYASKNSTEMKLGYSNRSALFSTLQLGSACINDIEKVFAMGCPIEIKEKLIKRRMEALPLLFDEELHKKIKSGVSRDIADPNATKYNSLIPCVNSDVNIDSSTDKPKVVASANMKVGSVVGSETAYVSLTSSPNNFVSCHFCQKKALNLIPCEGCCCALFCDEECKKKCMEEYHEDECKIIDAIEDGCLPTINVAIAVKACFKLRRSCKSWNEFITASKNMGSDRIKSSSFKEIYGTNKYSILSINDDRVFVHGTLYNSCFLCAIVLYCLDLTPSYLPKDTVEREQSIKALARVIMFIATYQKVFPIIQNEHNLKLDESYYAEIKNNGLYPFIAKLKHSCSSNLMLATNNNRLVMIAIRPIKKGDELTVPFLWPRLDAPIPKWILNKNSFVNYGTVCGCTRCANDSEDIKNNDQLSEYQREFISQRVDHKNYTHAEISKILAVLDNVRDSKVYNIFYQYFRTNISVFELFNGGNIVLDNSFDRK</sequence>
<gene>
    <name evidence="12" type="primary">LOC112054646</name>
</gene>
<dbReference type="Gene3D" id="6.10.140.2220">
    <property type="match status" value="1"/>
</dbReference>
<dbReference type="RefSeq" id="XP_052743404.1">
    <property type="nucleotide sequence ID" value="XM_052887444.1"/>
</dbReference>
<dbReference type="Gene3D" id="2.170.270.10">
    <property type="entry name" value="SET domain"/>
    <property type="match status" value="2"/>
</dbReference>
<evidence type="ECO:0000256" key="5">
    <source>
        <dbReference type="ARBA" id="ARBA00022771"/>
    </source>
</evidence>
<keyword evidence="8" id="KW-0802">TPR repeat</keyword>
<dbReference type="PROSITE" id="PS50280">
    <property type="entry name" value="SET"/>
    <property type="match status" value="1"/>
</dbReference>
<keyword evidence="11" id="KW-1185">Reference proteome</keyword>
<dbReference type="SUPFAM" id="SSF48452">
    <property type="entry name" value="TPR-like"/>
    <property type="match status" value="1"/>
</dbReference>
<dbReference type="SUPFAM" id="SSF82199">
    <property type="entry name" value="SET domain"/>
    <property type="match status" value="1"/>
</dbReference>
<evidence type="ECO:0000259" key="10">
    <source>
        <dbReference type="PROSITE" id="PS50865"/>
    </source>
</evidence>
<reference evidence="12" key="1">
    <citation type="submission" date="2025-08" db="UniProtKB">
        <authorList>
            <consortium name="RefSeq"/>
        </authorList>
    </citation>
    <scope>IDENTIFICATION</scope>
</reference>
<evidence type="ECO:0000313" key="11">
    <source>
        <dbReference type="Proteomes" id="UP001652582"/>
    </source>
</evidence>
<dbReference type="SUPFAM" id="SSF144232">
    <property type="entry name" value="HIT/MYND zinc finger-like"/>
    <property type="match status" value="1"/>
</dbReference>
<keyword evidence="6" id="KW-0862">Zinc</keyword>
<evidence type="ECO:0000256" key="6">
    <source>
        <dbReference type="ARBA" id="ARBA00022833"/>
    </source>
</evidence>